<dbReference type="PANTHER" id="PTHR43248">
    <property type="entry name" value="2-SUCCINYL-6-HYDROXY-2,4-CYCLOHEXADIENE-1-CARBOXYLATE SYNTHASE"/>
    <property type="match status" value="1"/>
</dbReference>
<feature type="signal peptide" evidence="3">
    <location>
        <begin position="1"/>
        <end position="21"/>
    </location>
</feature>
<feature type="chain" id="PRO_5034227522" description="AB hydrolase-1 domain-containing protein" evidence="3">
    <location>
        <begin position="22"/>
        <end position="301"/>
    </location>
</feature>
<dbReference type="AlphaFoldDB" id="A0A8H2XL79"/>
<accession>A0A8H2XL79</accession>
<dbReference type="PANTHER" id="PTHR43248:SF25">
    <property type="entry name" value="AB HYDROLASE-1 DOMAIN-CONTAINING PROTEIN-RELATED"/>
    <property type="match status" value="1"/>
</dbReference>
<evidence type="ECO:0000256" key="3">
    <source>
        <dbReference type="SAM" id="SignalP"/>
    </source>
</evidence>
<comment type="similarity">
    <text evidence="1">Belongs to the peptidase S33 family.</text>
</comment>
<gene>
    <name evidence="5" type="ORF">RDB_LOCUS20218</name>
</gene>
<dbReference type="InterPro" id="IPR051601">
    <property type="entry name" value="Serine_prot/Carboxylest_S33"/>
</dbReference>
<name>A0A8H2XL79_9AGAM</name>
<dbReference type="GO" id="GO:0016787">
    <property type="term" value="F:hydrolase activity"/>
    <property type="evidence" value="ECO:0007669"/>
    <property type="project" value="UniProtKB-KW"/>
</dbReference>
<dbReference type="EMBL" id="CAJMXA010000365">
    <property type="protein sequence ID" value="CAE6427851.1"/>
    <property type="molecule type" value="Genomic_DNA"/>
</dbReference>
<proteinExistence type="inferred from homology"/>
<evidence type="ECO:0000256" key="2">
    <source>
        <dbReference type="ARBA" id="ARBA00022801"/>
    </source>
</evidence>
<dbReference type="Pfam" id="PF00561">
    <property type="entry name" value="Abhydrolase_1"/>
    <property type="match status" value="1"/>
</dbReference>
<organism evidence="5 6">
    <name type="scientific">Rhizoctonia solani</name>
    <dbReference type="NCBI Taxonomy" id="456999"/>
    <lineage>
        <taxon>Eukaryota</taxon>
        <taxon>Fungi</taxon>
        <taxon>Dikarya</taxon>
        <taxon>Basidiomycota</taxon>
        <taxon>Agaricomycotina</taxon>
        <taxon>Agaricomycetes</taxon>
        <taxon>Cantharellales</taxon>
        <taxon>Ceratobasidiaceae</taxon>
        <taxon>Rhizoctonia</taxon>
    </lineage>
</organism>
<reference evidence="5" key="1">
    <citation type="submission" date="2021-01" db="EMBL/GenBank/DDBJ databases">
        <authorList>
            <person name="Kaushik A."/>
        </authorList>
    </citation>
    <scope>NUCLEOTIDE SEQUENCE</scope>
    <source>
        <strain evidence="5">AG6-10EEA</strain>
    </source>
</reference>
<dbReference type="InterPro" id="IPR000073">
    <property type="entry name" value="AB_hydrolase_1"/>
</dbReference>
<dbReference type="Proteomes" id="UP000663853">
    <property type="component" value="Unassembled WGS sequence"/>
</dbReference>
<keyword evidence="2" id="KW-0378">Hydrolase</keyword>
<dbReference type="Gene3D" id="3.40.50.1820">
    <property type="entry name" value="alpha/beta hydrolase"/>
    <property type="match status" value="1"/>
</dbReference>
<evidence type="ECO:0000256" key="1">
    <source>
        <dbReference type="ARBA" id="ARBA00010088"/>
    </source>
</evidence>
<evidence type="ECO:0000259" key="4">
    <source>
        <dbReference type="Pfam" id="PF00561"/>
    </source>
</evidence>
<protein>
    <recommendedName>
        <fullName evidence="4">AB hydrolase-1 domain-containing protein</fullName>
    </recommendedName>
</protein>
<sequence length="301" mass="33177">MASAYYVALFATLASLTVAHASVIPLPDGYHRDPPRNNHLEWKNCSVENYPGRECTRFEVPLDWHKAAVGKASLAVIRYPAMKSPKLGTLFMNPGGPGGSGVDTVQSSFGDQLMQESGGQYDLVSKWEFDHEARIKLTLTGIPGWDPRGVGKSTPHTRCFGTFEEQTAFWNGSFIQTGVEAKGEFTSQADLDLFYGQVGEVDDLLTRFGKQCLEYNPNALQYIGTAATVRDIVAIHDVIEGPGKAINYWGISYGTLLGNTFVNMFPDRVGRVMLDGVVNPIYYTSRPSYQVRHSAYTSDGR</sequence>
<evidence type="ECO:0000313" key="6">
    <source>
        <dbReference type="Proteomes" id="UP000663853"/>
    </source>
</evidence>
<keyword evidence="3" id="KW-0732">Signal</keyword>
<comment type="caution">
    <text evidence="5">The sequence shown here is derived from an EMBL/GenBank/DDBJ whole genome shotgun (WGS) entry which is preliminary data.</text>
</comment>
<evidence type="ECO:0000313" key="5">
    <source>
        <dbReference type="EMBL" id="CAE6427851.1"/>
    </source>
</evidence>
<feature type="domain" description="AB hydrolase-1" evidence="4">
    <location>
        <begin position="146"/>
        <end position="277"/>
    </location>
</feature>
<dbReference type="InterPro" id="IPR029058">
    <property type="entry name" value="AB_hydrolase_fold"/>
</dbReference>
<dbReference type="SUPFAM" id="SSF53474">
    <property type="entry name" value="alpha/beta-Hydrolases"/>
    <property type="match status" value="1"/>
</dbReference>